<feature type="transmembrane region" description="Helical" evidence="8">
    <location>
        <begin position="202"/>
        <end position="223"/>
    </location>
</feature>
<dbReference type="InterPro" id="IPR038770">
    <property type="entry name" value="Na+/solute_symporter_sf"/>
</dbReference>
<dbReference type="PANTHER" id="PTHR36838">
    <property type="entry name" value="AUXIN EFFLUX CARRIER FAMILY PROTEIN"/>
    <property type="match status" value="1"/>
</dbReference>
<protein>
    <recommendedName>
        <fullName evidence="11">Transporter</fullName>
    </recommendedName>
</protein>
<evidence type="ECO:0000256" key="5">
    <source>
        <dbReference type="ARBA" id="ARBA00022692"/>
    </source>
</evidence>
<feature type="transmembrane region" description="Helical" evidence="8">
    <location>
        <begin position="295"/>
        <end position="316"/>
    </location>
</feature>
<feature type="transmembrane region" description="Helical" evidence="8">
    <location>
        <begin position="263"/>
        <end position="283"/>
    </location>
</feature>
<feature type="transmembrane region" description="Helical" evidence="8">
    <location>
        <begin position="100"/>
        <end position="121"/>
    </location>
</feature>
<feature type="transmembrane region" description="Helical" evidence="8">
    <location>
        <begin position="127"/>
        <end position="147"/>
    </location>
</feature>
<evidence type="ECO:0000256" key="7">
    <source>
        <dbReference type="ARBA" id="ARBA00023136"/>
    </source>
</evidence>
<comment type="similarity">
    <text evidence="2">Belongs to the auxin efflux carrier (TC 2.A.69) family.</text>
</comment>
<feature type="transmembrane region" description="Helical" evidence="8">
    <location>
        <begin position="6"/>
        <end position="23"/>
    </location>
</feature>
<evidence type="ECO:0000256" key="1">
    <source>
        <dbReference type="ARBA" id="ARBA00004651"/>
    </source>
</evidence>
<dbReference type="KEGG" id="cia:BEN51_07075"/>
<name>A0A343JCJ3_9CLOT</name>
<evidence type="ECO:0000256" key="8">
    <source>
        <dbReference type="SAM" id="Phobius"/>
    </source>
</evidence>
<dbReference type="EMBL" id="CP016786">
    <property type="protein sequence ID" value="ASW43251.1"/>
    <property type="molecule type" value="Genomic_DNA"/>
</dbReference>
<dbReference type="Gene3D" id="1.20.1530.20">
    <property type="match status" value="1"/>
</dbReference>
<gene>
    <name evidence="9" type="ORF">BEN51_07075</name>
</gene>
<keyword evidence="4" id="KW-1003">Cell membrane</keyword>
<dbReference type="Pfam" id="PF03547">
    <property type="entry name" value="Mem_trans"/>
    <property type="match status" value="1"/>
</dbReference>
<evidence type="ECO:0000256" key="4">
    <source>
        <dbReference type="ARBA" id="ARBA00022475"/>
    </source>
</evidence>
<keyword evidence="10" id="KW-1185">Reference proteome</keyword>
<proteinExistence type="inferred from homology"/>
<dbReference type="AlphaFoldDB" id="A0A343JCJ3"/>
<sequence length="317" mass="34961">MNIDALIETMLVLFIVIIVGYAANKKGILDKNSNAKLSDLVLKITSPALIISSVLNSEQTGDKKEIFNMLFAGVILYLTLIIISKLIIKVFRLNNENGAIYELMLVFVNATFMGYPILSAIYGENAIFSFSILHMPFNILIYSYGVYQFQKDRTKDANSSKDQNKNSIDWKILINPGIISAVIALIIFLFDLKFPAVIKDAFSLVGGATVPISMMLIGSSLALIPIKDVFSDSKIYILSAIKLIAMPFIIYFLSNLIFKDEIIIGFLTVSAALPTASMIVMFANQYNKNIKSASSGVFITTILSIITIPLIISLLLI</sequence>
<accession>A0A343JCJ3</accession>
<organism evidence="9 10">
    <name type="scientific">Clostridium isatidis</name>
    <dbReference type="NCBI Taxonomy" id="182773"/>
    <lineage>
        <taxon>Bacteria</taxon>
        <taxon>Bacillati</taxon>
        <taxon>Bacillota</taxon>
        <taxon>Clostridia</taxon>
        <taxon>Eubacteriales</taxon>
        <taxon>Clostridiaceae</taxon>
        <taxon>Clostridium</taxon>
    </lineage>
</organism>
<keyword evidence="5 8" id="KW-0812">Transmembrane</keyword>
<evidence type="ECO:0000256" key="6">
    <source>
        <dbReference type="ARBA" id="ARBA00022989"/>
    </source>
</evidence>
<dbReference type="RefSeq" id="WP_119865387.1">
    <property type="nucleotide sequence ID" value="NZ_CP016786.1"/>
</dbReference>
<feature type="transmembrane region" description="Helical" evidence="8">
    <location>
        <begin position="235"/>
        <end position="257"/>
    </location>
</feature>
<keyword evidence="3" id="KW-0813">Transport</keyword>
<dbReference type="GO" id="GO:0055085">
    <property type="term" value="P:transmembrane transport"/>
    <property type="evidence" value="ECO:0007669"/>
    <property type="project" value="InterPro"/>
</dbReference>
<keyword evidence="6 8" id="KW-1133">Transmembrane helix</keyword>
<feature type="transmembrane region" description="Helical" evidence="8">
    <location>
        <begin position="66"/>
        <end position="88"/>
    </location>
</feature>
<dbReference type="PANTHER" id="PTHR36838:SF1">
    <property type="entry name" value="SLR1864 PROTEIN"/>
    <property type="match status" value="1"/>
</dbReference>
<reference evidence="9 10" key="1">
    <citation type="submission" date="2016-08" db="EMBL/GenBank/DDBJ databases">
        <title>Complete Genome Sequence Of The Indigo Reducing Clostridium isatidis DSM15098.</title>
        <authorList>
            <person name="Little G.T."/>
            <person name="Minton N.P."/>
        </authorList>
    </citation>
    <scope>NUCLEOTIDE SEQUENCE [LARGE SCALE GENOMIC DNA]</scope>
    <source>
        <strain evidence="9 10">DSM 15098</strain>
    </source>
</reference>
<dbReference type="InterPro" id="IPR004776">
    <property type="entry name" value="Mem_transp_PIN-like"/>
</dbReference>
<dbReference type="OrthoDB" id="9798064at2"/>
<comment type="subcellular location">
    <subcellularLocation>
        <location evidence="1">Cell membrane</location>
        <topology evidence="1">Multi-pass membrane protein</topology>
    </subcellularLocation>
</comment>
<keyword evidence="7 8" id="KW-0472">Membrane</keyword>
<evidence type="ECO:0008006" key="11">
    <source>
        <dbReference type="Google" id="ProtNLM"/>
    </source>
</evidence>
<evidence type="ECO:0000256" key="3">
    <source>
        <dbReference type="ARBA" id="ARBA00022448"/>
    </source>
</evidence>
<evidence type="ECO:0000313" key="9">
    <source>
        <dbReference type="EMBL" id="ASW43251.1"/>
    </source>
</evidence>
<evidence type="ECO:0000313" key="10">
    <source>
        <dbReference type="Proteomes" id="UP000264883"/>
    </source>
</evidence>
<evidence type="ECO:0000256" key="2">
    <source>
        <dbReference type="ARBA" id="ARBA00010145"/>
    </source>
</evidence>
<dbReference type="Proteomes" id="UP000264883">
    <property type="component" value="Chromosome"/>
</dbReference>
<feature type="transmembrane region" description="Helical" evidence="8">
    <location>
        <begin position="168"/>
        <end position="190"/>
    </location>
</feature>
<dbReference type="GO" id="GO:0005886">
    <property type="term" value="C:plasma membrane"/>
    <property type="evidence" value="ECO:0007669"/>
    <property type="project" value="UniProtKB-SubCell"/>
</dbReference>